<feature type="transmembrane region" description="Helical" evidence="7">
    <location>
        <begin position="38"/>
        <end position="60"/>
    </location>
</feature>
<dbReference type="RefSeq" id="WP_268039265.1">
    <property type="nucleotide sequence ID" value="NZ_JAPQER010000001.1"/>
</dbReference>
<comment type="similarity">
    <text evidence="6">Belongs to the exbB/tolQ family.</text>
</comment>
<name>A0ABT4CVI7_9CLOT</name>
<evidence type="ECO:0000256" key="2">
    <source>
        <dbReference type="ARBA" id="ARBA00022475"/>
    </source>
</evidence>
<comment type="subcellular location">
    <subcellularLocation>
        <location evidence="1">Cell membrane</location>
        <topology evidence="1">Multi-pass membrane protein</topology>
    </subcellularLocation>
    <subcellularLocation>
        <location evidence="6">Membrane</location>
        <topology evidence="6">Multi-pass membrane protein</topology>
    </subcellularLocation>
</comment>
<evidence type="ECO:0000313" key="9">
    <source>
        <dbReference type="EMBL" id="MCY6482999.1"/>
    </source>
</evidence>
<feature type="transmembrane region" description="Helical" evidence="7">
    <location>
        <begin position="80"/>
        <end position="98"/>
    </location>
</feature>
<keyword evidence="2" id="KW-1003">Cell membrane</keyword>
<evidence type="ECO:0000313" key="10">
    <source>
        <dbReference type="Proteomes" id="UP001078443"/>
    </source>
</evidence>
<gene>
    <name evidence="9" type="ORF">OW763_01355</name>
</gene>
<keyword evidence="6" id="KW-0813">Transport</keyword>
<keyword evidence="3 7" id="KW-0812">Transmembrane</keyword>
<dbReference type="InterPro" id="IPR002898">
    <property type="entry name" value="MotA_ExbB_proton_chnl"/>
</dbReference>
<proteinExistence type="inferred from homology"/>
<keyword evidence="4 7" id="KW-1133">Transmembrane helix</keyword>
<evidence type="ECO:0000256" key="7">
    <source>
        <dbReference type="SAM" id="Phobius"/>
    </source>
</evidence>
<evidence type="ECO:0000259" key="8">
    <source>
        <dbReference type="Pfam" id="PF01618"/>
    </source>
</evidence>
<keyword evidence="6" id="KW-0653">Protein transport</keyword>
<evidence type="ECO:0000256" key="3">
    <source>
        <dbReference type="ARBA" id="ARBA00022692"/>
    </source>
</evidence>
<dbReference type="SUPFAM" id="SSF58113">
    <property type="entry name" value="Apolipoprotein A-I"/>
    <property type="match status" value="1"/>
</dbReference>
<organism evidence="9 10">
    <name type="scientific">Clostridium aestuarii</name>
    <dbReference type="NCBI Taxonomy" id="338193"/>
    <lineage>
        <taxon>Bacteria</taxon>
        <taxon>Bacillati</taxon>
        <taxon>Bacillota</taxon>
        <taxon>Clostridia</taxon>
        <taxon>Eubacteriales</taxon>
        <taxon>Clostridiaceae</taxon>
        <taxon>Clostridium</taxon>
    </lineage>
</organism>
<evidence type="ECO:0000256" key="4">
    <source>
        <dbReference type="ARBA" id="ARBA00022989"/>
    </source>
</evidence>
<protein>
    <submittedName>
        <fullName evidence="9">MotA/TolQ/ExbB proton channel family protein</fullName>
    </submittedName>
</protein>
<keyword evidence="10" id="KW-1185">Reference proteome</keyword>
<evidence type="ECO:0000256" key="6">
    <source>
        <dbReference type="RuleBase" id="RU004057"/>
    </source>
</evidence>
<dbReference type="Gene3D" id="1.20.120.20">
    <property type="entry name" value="Apolipoprotein"/>
    <property type="match status" value="1"/>
</dbReference>
<evidence type="ECO:0000256" key="1">
    <source>
        <dbReference type="ARBA" id="ARBA00004651"/>
    </source>
</evidence>
<dbReference type="Pfam" id="PF01618">
    <property type="entry name" value="MotA_ExbB"/>
    <property type="match status" value="1"/>
</dbReference>
<feature type="transmembrane region" description="Helical" evidence="7">
    <location>
        <begin position="6"/>
        <end position="26"/>
    </location>
</feature>
<accession>A0ABT4CVI7</accession>
<comment type="caution">
    <text evidence="9">The sequence shown here is derived from an EMBL/GenBank/DDBJ whole genome shotgun (WGS) entry which is preliminary data.</text>
</comment>
<reference evidence="9" key="1">
    <citation type="submission" date="2022-12" db="EMBL/GenBank/DDBJ databases">
        <authorList>
            <person name="Wang J."/>
        </authorList>
    </citation>
    <scope>NUCLEOTIDE SEQUENCE</scope>
    <source>
        <strain evidence="9">HY-45-18</strain>
    </source>
</reference>
<evidence type="ECO:0000256" key="5">
    <source>
        <dbReference type="ARBA" id="ARBA00023136"/>
    </source>
</evidence>
<dbReference type="Proteomes" id="UP001078443">
    <property type="component" value="Unassembled WGS sequence"/>
</dbReference>
<sequence length="539" mass="60963">MSLKIINIIFTVAIIISIGVCLKKFIKYNKEKPEEETNLPNIAATLGMLGTFIGICLGLATFNTTDIESSIPSLLSGMKTAFITSIAGMIASIIMKGIQEKKNLSKQEEAMNYEDDTEVVKTIINELKTLNSTLTANQQQLIDRFKIIDENSNKKQEDILKEIKLFNTGVNVKQEELIKEFKSFAETMAEQNSKSLIEALNGVIKEFNNKITEQFGENFKQLNEAVGSLLIWQENYKEHIEVSEKQLKTTIESIIKTEKSTKTIADKANVLISMSEKLEPILINMDNNQKNMKINMETLSEITSNAKQSIPSINTYFQETNRSINILLKNTNETMEENMNIVQQHLKELNSNTNITLDTVFNQIQNKFNNSTSIIEGYTENYLGNFNQVVEELKTIVPDINTNIVDASNRFKVTLSTFKEEISKTLDFNTKSMQAQVQTLENATNSITGNLDNAFTSMRGNIENVNVDISEQIRNMLENSEERFKNKVDQLHKILEIELNNSLKTLGTQLVQISNRFAQDYIPLADKLKQVVSIAEGVN</sequence>
<feature type="domain" description="MotA/TolQ/ExbB proton channel" evidence="8">
    <location>
        <begin position="41"/>
        <end position="101"/>
    </location>
</feature>
<dbReference type="EMBL" id="JAPQER010000001">
    <property type="protein sequence ID" value="MCY6482999.1"/>
    <property type="molecule type" value="Genomic_DNA"/>
</dbReference>
<keyword evidence="5 7" id="KW-0472">Membrane</keyword>